<sequence length="78" mass="9040">MSRRILPDHVLHLILCHCEISQLEKIKEAFPDLVDRNLHVSIIRNFLQEAEKSEDLLTKVVSGFCECILNHVQSSSLW</sequence>
<proteinExistence type="predicted"/>
<organism evidence="1">
    <name type="scientific">Cedratvirus Zaza IHUMI</name>
    <dbReference type="NCBI Taxonomy" id="2126979"/>
    <lineage>
        <taxon>Viruses</taxon>
        <taxon>Pithoviruses</taxon>
    </lineage>
</organism>
<dbReference type="EMBL" id="LT994652">
    <property type="protein sequence ID" value="SPN79438.1"/>
    <property type="molecule type" value="Genomic_DNA"/>
</dbReference>
<protein>
    <submittedName>
        <fullName evidence="1">Uncharacterized protein</fullName>
    </submittedName>
</protein>
<name>A0A2R8FEM8_9VIRU</name>
<dbReference type="Proteomes" id="UP000270547">
    <property type="component" value="Segment"/>
</dbReference>
<reference evidence="1" key="1">
    <citation type="submission" date="2018-03" db="EMBL/GenBank/DDBJ databases">
        <authorList>
            <consortium name="Urmite Genomes"/>
        </authorList>
    </citation>
    <scope>NUCLEOTIDE SEQUENCE [LARGE SCALE GENOMIC DNA]</scope>
    <source>
        <strain evidence="1">IHUMI-S29</strain>
    </source>
</reference>
<gene>
    <name evidence="1" type="ORF">ZAZAV_318</name>
</gene>
<evidence type="ECO:0000313" key="1">
    <source>
        <dbReference type="EMBL" id="SPN79438.1"/>
    </source>
</evidence>
<accession>A0A2R8FEM8</accession>